<comment type="caution">
    <text evidence="1">The sequence shown here is derived from an EMBL/GenBank/DDBJ whole genome shotgun (WGS) entry which is preliminary data.</text>
</comment>
<reference evidence="1" key="2">
    <citation type="submission" date="2022-01" db="EMBL/GenBank/DDBJ databases">
        <authorList>
            <person name="Yamashiro T."/>
            <person name="Shiraishi A."/>
            <person name="Satake H."/>
            <person name="Nakayama K."/>
        </authorList>
    </citation>
    <scope>NUCLEOTIDE SEQUENCE</scope>
</reference>
<name>A0ABQ5JCJ1_9ASTR</name>
<protein>
    <submittedName>
        <fullName evidence="1">Uncharacterized protein</fullName>
    </submittedName>
</protein>
<dbReference type="Proteomes" id="UP001151760">
    <property type="component" value="Unassembled WGS sequence"/>
</dbReference>
<dbReference type="PANTHER" id="PTHR48258">
    <property type="entry name" value="DUF4218 DOMAIN-CONTAINING PROTEIN-RELATED"/>
    <property type="match status" value="1"/>
</dbReference>
<reference evidence="1" key="1">
    <citation type="journal article" date="2022" name="Int. J. Mol. Sci.">
        <title>Draft Genome of Tanacetum Coccineum: Genomic Comparison of Closely Related Tanacetum-Family Plants.</title>
        <authorList>
            <person name="Yamashiro T."/>
            <person name="Shiraishi A."/>
            <person name="Nakayama K."/>
            <person name="Satake H."/>
        </authorList>
    </citation>
    <scope>NUCLEOTIDE SEQUENCE</scope>
</reference>
<accession>A0ABQ5JCJ1</accession>
<dbReference type="EMBL" id="BQNB010021786">
    <property type="protein sequence ID" value="GJU10054.1"/>
    <property type="molecule type" value="Genomic_DNA"/>
</dbReference>
<proteinExistence type="predicted"/>
<keyword evidence="2" id="KW-1185">Reference proteome</keyword>
<evidence type="ECO:0000313" key="2">
    <source>
        <dbReference type="Proteomes" id="UP001151760"/>
    </source>
</evidence>
<organism evidence="1 2">
    <name type="scientific">Tanacetum coccineum</name>
    <dbReference type="NCBI Taxonomy" id="301880"/>
    <lineage>
        <taxon>Eukaryota</taxon>
        <taxon>Viridiplantae</taxon>
        <taxon>Streptophyta</taxon>
        <taxon>Embryophyta</taxon>
        <taxon>Tracheophyta</taxon>
        <taxon>Spermatophyta</taxon>
        <taxon>Magnoliopsida</taxon>
        <taxon>eudicotyledons</taxon>
        <taxon>Gunneridae</taxon>
        <taxon>Pentapetalae</taxon>
        <taxon>asterids</taxon>
        <taxon>campanulids</taxon>
        <taxon>Asterales</taxon>
        <taxon>Asteraceae</taxon>
        <taxon>Asteroideae</taxon>
        <taxon>Anthemideae</taxon>
        <taxon>Anthemidinae</taxon>
        <taxon>Tanacetum</taxon>
    </lineage>
</organism>
<sequence>MYLPPACYTLSKAEKTSFCECLHGVKVPSGYFANIKNLVSMKDLKLLGMKSYDCHVLLTQMIPIAIRGLMPPQVRQTITKLCLFFNMIHSKVIDHEKLDVSYCGRNKVEGSIVQGYAAKEVVHFVQTIWMMSLILAFHNLDIKVDLMGWGQLDAKMLRRPMTILNKHILEYCKT</sequence>
<dbReference type="PANTHER" id="PTHR48258:SF9">
    <property type="entry name" value="OS01G0348150 PROTEIN"/>
    <property type="match status" value="1"/>
</dbReference>
<gene>
    <name evidence="1" type="ORF">Tco_1132450</name>
</gene>
<evidence type="ECO:0000313" key="1">
    <source>
        <dbReference type="EMBL" id="GJU10054.1"/>
    </source>
</evidence>